<dbReference type="Gene3D" id="1.10.30.40">
    <property type="entry name" value="Ethanolamine ammonia-lyase light chain (EutC), N-terminal domain"/>
    <property type="match status" value="1"/>
</dbReference>
<comment type="similarity">
    <text evidence="5">Belongs to the EutC family.</text>
</comment>
<dbReference type="Proteomes" id="UP000625079">
    <property type="component" value="Unassembled WGS sequence"/>
</dbReference>
<organism evidence="6 9">
    <name type="scientific">Bradyrhizobium guangdongense</name>
    <dbReference type="NCBI Taxonomy" id="1325090"/>
    <lineage>
        <taxon>Bacteria</taxon>
        <taxon>Pseudomonadati</taxon>
        <taxon>Pseudomonadota</taxon>
        <taxon>Alphaproteobacteria</taxon>
        <taxon>Hyphomicrobiales</taxon>
        <taxon>Nitrobacteraceae</taxon>
        <taxon>Bradyrhizobium</taxon>
    </lineage>
</organism>
<proteinExistence type="inferred from homology"/>
<dbReference type="EMBL" id="CP030057">
    <property type="protein sequence ID" value="QOZ61811.1"/>
    <property type="molecule type" value="Genomic_DNA"/>
</dbReference>
<keyword evidence="2 5" id="KW-0456">Lyase</keyword>
<dbReference type="InterPro" id="IPR042255">
    <property type="entry name" value="EutC_N"/>
</dbReference>
<feature type="binding site" evidence="5">
    <location>
        <position position="208"/>
    </location>
    <ligand>
        <name>adenosylcob(III)alamin</name>
        <dbReference type="ChEBI" id="CHEBI:18408"/>
    </ligand>
</feature>
<comment type="catalytic activity">
    <reaction evidence="5">
        <text>ethanolamine = acetaldehyde + NH4(+)</text>
        <dbReference type="Rhea" id="RHEA:15313"/>
        <dbReference type="ChEBI" id="CHEBI:15343"/>
        <dbReference type="ChEBI" id="CHEBI:28938"/>
        <dbReference type="ChEBI" id="CHEBI:57603"/>
        <dbReference type="EC" id="4.3.1.7"/>
    </reaction>
</comment>
<dbReference type="RefSeq" id="WP_128967389.1">
    <property type="nucleotide sequence ID" value="NZ_BMHC01000002.1"/>
</dbReference>
<keyword evidence="4 5" id="KW-1283">Bacterial microcompartment</keyword>
<comment type="cofactor">
    <cofactor evidence="5">
        <name>adenosylcob(III)alamin</name>
        <dbReference type="ChEBI" id="CHEBI:18408"/>
    </cofactor>
    <text evidence="5">Binds between the large and small subunits.</text>
</comment>
<dbReference type="HAMAP" id="MF_00601">
    <property type="entry name" value="EutC"/>
    <property type="match status" value="1"/>
</dbReference>
<dbReference type="PANTHER" id="PTHR39330:SF1">
    <property type="entry name" value="ETHANOLAMINE AMMONIA-LYASE SMALL SUBUNIT"/>
    <property type="match status" value="1"/>
</dbReference>
<dbReference type="Gene3D" id="3.40.50.11240">
    <property type="entry name" value="Ethanolamine ammonia-lyase light chain (EutC)"/>
    <property type="match status" value="1"/>
</dbReference>
<dbReference type="OrthoDB" id="114248at2"/>
<dbReference type="EC" id="4.3.1.7" evidence="5"/>
<dbReference type="GO" id="GO:0031419">
    <property type="term" value="F:cobalamin binding"/>
    <property type="evidence" value="ECO:0007669"/>
    <property type="project" value="UniProtKB-UniRule"/>
</dbReference>
<evidence type="ECO:0000256" key="5">
    <source>
        <dbReference type="HAMAP-Rule" id="MF_00601"/>
    </source>
</evidence>
<keyword evidence="8" id="KW-1185">Reference proteome</keyword>
<gene>
    <name evidence="5 6" type="primary">eutC</name>
    <name evidence="6" type="ORF">GCM10010987_16120</name>
    <name evidence="7" type="ORF">XH86_26045</name>
</gene>
<evidence type="ECO:0000313" key="7">
    <source>
        <dbReference type="EMBL" id="QOZ61811.1"/>
    </source>
</evidence>
<evidence type="ECO:0000256" key="3">
    <source>
        <dbReference type="ARBA" id="ARBA00023285"/>
    </source>
</evidence>
<dbReference type="AlphaFoldDB" id="A0A410VAS1"/>
<dbReference type="Proteomes" id="UP000593880">
    <property type="component" value="Chromosome"/>
</dbReference>
<dbReference type="GO" id="GO:0031471">
    <property type="term" value="C:ethanolamine degradation polyhedral organelle"/>
    <property type="evidence" value="ECO:0007669"/>
    <property type="project" value="UniProtKB-UniRule"/>
</dbReference>
<evidence type="ECO:0000256" key="1">
    <source>
        <dbReference type="ARBA" id="ARBA00022628"/>
    </source>
</evidence>
<comment type="pathway">
    <text evidence="5">Amine and polyamine degradation; ethanolamine degradation.</text>
</comment>
<dbReference type="InterPro" id="IPR042251">
    <property type="entry name" value="EutC_C"/>
</dbReference>
<dbReference type="GO" id="GO:0008851">
    <property type="term" value="F:ethanolamine ammonia-lyase activity"/>
    <property type="evidence" value="ECO:0007669"/>
    <property type="project" value="UniProtKB-UniRule"/>
</dbReference>
<accession>A0A410VAS1</accession>
<evidence type="ECO:0000256" key="4">
    <source>
        <dbReference type="ARBA" id="ARBA00024446"/>
    </source>
</evidence>
<protein>
    <recommendedName>
        <fullName evidence="5">Ethanolamine ammonia-lyase small subunit</fullName>
        <shortName evidence="5">EAL small subunit</shortName>
        <ecNumber evidence="5">4.3.1.7</ecNumber>
    </recommendedName>
</protein>
<reference evidence="6" key="3">
    <citation type="submission" date="2022-12" db="EMBL/GenBank/DDBJ databases">
        <authorList>
            <person name="Sun Q."/>
            <person name="Zhou Y."/>
        </authorList>
    </citation>
    <scope>NUCLEOTIDE SEQUENCE</scope>
    <source>
        <strain evidence="6">CGMCC 1.15034</strain>
    </source>
</reference>
<reference evidence="7 8" key="2">
    <citation type="submission" date="2018-06" db="EMBL/GenBank/DDBJ databases">
        <title>Comparative genomics of rhizobia nodulating Arachis hypogaea in China.</title>
        <authorList>
            <person name="Li Y."/>
        </authorList>
    </citation>
    <scope>NUCLEOTIDE SEQUENCE [LARGE SCALE GENOMIC DNA]</scope>
    <source>
        <strain evidence="7 8">CCBAU 51658</strain>
    </source>
</reference>
<evidence type="ECO:0000313" key="8">
    <source>
        <dbReference type="Proteomes" id="UP000593880"/>
    </source>
</evidence>
<dbReference type="EMBL" id="BMHC01000002">
    <property type="protein sequence ID" value="GGI21794.1"/>
    <property type="molecule type" value="Genomic_DNA"/>
</dbReference>
<comment type="subunit">
    <text evidence="5">The basic unit is a heterodimer which dimerizes to form tetramers. The heterotetramers trimerize; 6 large subunits form a core ring with 6 small subunits projecting outwards.</text>
</comment>
<dbReference type="NCBIfam" id="NF003971">
    <property type="entry name" value="PRK05465.1"/>
    <property type="match status" value="1"/>
</dbReference>
<dbReference type="GO" id="GO:0006520">
    <property type="term" value="P:amino acid metabolic process"/>
    <property type="evidence" value="ECO:0007669"/>
    <property type="project" value="InterPro"/>
</dbReference>
<dbReference type="Pfam" id="PF05985">
    <property type="entry name" value="EutC"/>
    <property type="match status" value="1"/>
</dbReference>
<evidence type="ECO:0000313" key="6">
    <source>
        <dbReference type="EMBL" id="GGI21794.1"/>
    </source>
</evidence>
<sequence length="261" mass="27202">MNDKPVPARPTVDLRSFTPARVALGRSGASLPTKPLLDFTLAHARARDAVHAVFDGPRLMTEVRALGLAATEVTSRAADRGDYLRRPDLGRQLDPPSAAALAEVAIAPCQLAIVIGDGLSAAAVHAHSVALLQSLLPRLGEGEAVATGRVVVASGARVALADEIGAILGARMVLMLIGERPGLSAPDSLGAYLTFAPRPGLTDADRNCVSNIHKAGLSYDEAALKIAWLVREGLARQVTGVALKDESADRAPRRIGATEPD</sequence>
<comment type="function">
    <text evidence="5">Catalyzes the deamination of various vicinal amino-alcohols to oxo compounds. Allows this organism to utilize ethanolamine as the sole source of nitrogen and carbon in the presence of external vitamin B12.</text>
</comment>
<evidence type="ECO:0000256" key="2">
    <source>
        <dbReference type="ARBA" id="ARBA00023239"/>
    </source>
</evidence>
<feature type="binding site" evidence="5">
    <location>
        <position position="179"/>
    </location>
    <ligand>
        <name>adenosylcob(III)alamin</name>
        <dbReference type="ChEBI" id="CHEBI:18408"/>
    </ligand>
</feature>
<name>A0A410VAS1_9BRAD</name>
<keyword evidence="3 5" id="KW-0170">Cobalt</keyword>
<dbReference type="InterPro" id="IPR009246">
    <property type="entry name" value="EutC"/>
</dbReference>
<dbReference type="GO" id="GO:0009350">
    <property type="term" value="C:ethanolamine ammonia-lyase complex"/>
    <property type="evidence" value="ECO:0007669"/>
    <property type="project" value="UniProtKB-UniRule"/>
</dbReference>
<evidence type="ECO:0000313" key="9">
    <source>
        <dbReference type="Proteomes" id="UP000625079"/>
    </source>
</evidence>
<reference evidence="6" key="1">
    <citation type="journal article" date="2014" name="Int. J. Syst. Evol. Microbiol.">
        <title>Complete genome sequence of Corynebacterium casei LMG S-19264T (=DSM 44701T), isolated from a smear-ripened cheese.</title>
        <authorList>
            <consortium name="US DOE Joint Genome Institute (JGI-PGF)"/>
            <person name="Walter F."/>
            <person name="Albersmeier A."/>
            <person name="Kalinowski J."/>
            <person name="Ruckert C."/>
        </authorList>
    </citation>
    <scope>NUCLEOTIDE SEQUENCE</scope>
    <source>
        <strain evidence="6">CGMCC 1.15034</strain>
    </source>
</reference>
<feature type="binding site" evidence="5">
    <location>
        <position position="158"/>
    </location>
    <ligand>
        <name>adenosylcob(III)alamin</name>
        <dbReference type="ChEBI" id="CHEBI:18408"/>
    </ligand>
</feature>
<keyword evidence="1 5" id="KW-0846">Cobalamin</keyword>
<dbReference type="PIRSF" id="PIRSF018982">
    <property type="entry name" value="EutC"/>
    <property type="match status" value="1"/>
</dbReference>
<comment type="subcellular location">
    <subcellularLocation>
        <location evidence="5">Bacterial microcompartment</location>
    </subcellularLocation>
</comment>
<dbReference type="GO" id="GO:0046336">
    <property type="term" value="P:ethanolamine catabolic process"/>
    <property type="evidence" value="ECO:0007669"/>
    <property type="project" value="UniProtKB-UniRule"/>
</dbReference>
<dbReference type="PANTHER" id="PTHR39330">
    <property type="entry name" value="ETHANOLAMINE AMMONIA-LYASE LIGHT CHAIN"/>
    <property type="match status" value="1"/>
</dbReference>